<reference evidence="2 3" key="1">
    <citation type="journal article" date="2011" name="Nature">
        <title>A high-resolution map of human evolutionary constraint using 29 mammals.</title>
        <authorList>
            <person name="Lindblad-Toh K."/>
            <person name="Garber M."/>
            <person name="Zuk O."/>
            <person name="Lin M.F."/>
            <person name="Parker B.J."/>
            <person name="Washietl S."/>
            <person name="Kheradpour P."/>
            <person name="Ernst J."/>
            <person name="Jordan G."/>
            <person name="Mauceli E."/>
            <person name="Ward L.D."/>
            <person name="Lowe C.B."/>
            <person name="Holloway A.K."/>
            <person name="Clamp M."/>
            <person name="Gnerre S."/>
            <person name="Alfoldi J."/>
            <person name="Beal K."/>
            <person name="Chang J."/>
            <person name="Clawson H."/>
            <person name="Cuff J."/>
            <person name="Di Palma F."/>
            <person name="Fitzgerald S."/>
            <person name="Flicek P."/>
            <person name="Guttman M."/>
            <person name="Hubisz M.J."/>
            <person name="Jaffe D.B."/>
            <person name="Jungreis I."/>
            <person name="Kent W.J."/>
            <person name="Kostka D."/>
            <person name="Lara M."/>
            <person name="Martins A.L."/>
            <person name="Massingham T."/>
            <person name="Moltke I."/>
            <person name="Raney B.J."/>
            <person name="Rasmussen M.D."/>
            <person name="Robinson J."/>
            <person name="Stark A."/>
            <person name="Vilella A.J."/>
            <person name="Wen J."/>
            <person name="Xie X."/>
            <person name="Zody M.C."/>
            <person name="Baldwin J."/>
            <person name="Bloom T."/>
            <person name="Chin C.W."/>
            <person name="Heiman D."/>
            <person name="Nicol R."/>
            <person name="Nusbaum C."/>
            <person name="Young S."/>
            <person name="Wilkinson J."/>
            <person name="Worley K.C."/>
            <person name="Kovar C.L."/>
            <person name="Muzny D.M."/>
            <person name="Gibbs R.A."/>
            <person name="Cree A."/>
            <person name="Dihn H.H."/>
            <person name="Fowler G."/>
            <person name="Jhangiani S."/>
            <person name="Joshi V."/>
            <person name="Lee S."/>
            <person name="Lewis L.R."/>
            <person name="Nazareth L.V."/>
            <person name="Okwuonu G."/>
            <person name="Santibanez J."/>
            <person name="Warren W.C."/>
            <person name="Mardis E.R."/>
            <person name="Weinstock G.M."/>
            <person name="Wilson R.K."/>
            <person name="Delehaunty K."/>
            <person name="Dooling D."/>
            <person name="Fronik C."/>
            <person name="Fulton L."/>
            <person name="Fulton B."/>
            <person name="Graves T."/>
            <person name="Minx P."/>
            <person name="Sodergren E."/>
            <person name="Birney E."/>
            <person name="Margulies E.H."/>
            <person name="Herrero J."/>
            <person name="Green E.D."/>
            <person name="Haussler D."/>
            <person name="Siepel A."/>
            <person name="Goldman N."/>
            <person name="Pollard K.S."/>
            <person name="Pedersen J.S."/>
            <person name="Lander E.S."/>
            <person name="Kellis M."/>
        </authorList>
    </citation>
    <scope>NUCLEOTIDE SEQUENCE [LARGE SCALE GENOMIC DNA]</scope>
    <source>
        <strain evidence="2 3">Thorbecke inbred</strain>
    </source>
</reference>
<accession>A0A5F9CLX4</accession>
<dbReference type="GO" id="GO:0038023">
    <property type="term" value="F:signaling receptor activity"/>
    <property type="evidence" value="ECO:0007669"/>
    <property type="project" value="Ensembl"/>
</dbReference>
<proteinExistence type="predicted"/>
<dbReference type="GO" id="GO:0005789">
    <property type="term" value="C:endoplasmic reticulum membrane"/>
    <property type="evidence" value="ECO:0007669"/>
    <property type="project" value="Ensembl"/>
</dbReference>
<dbReference type="InParanoid" id="A0A5F9CLX4"/>
<evidence type="ECO:0000256" key="1">
    <source>
        <dbReference type="SAM" id="MobiDB-lite"/>
    </source>
</evidence>
<reference evidence="2" key="3">
    <citation type="submission" date="2025-09" db="UniProtKB">
        <authorList>
            <consortium name="Ensembl"/>
        </authorList>
    </citation>
    <scope>IDENTIFICATION</scope>
    <source>
        <strain evidence="2">Thorbecke</strain>
    </source>
</reference>
<evidence type="ECO:0000313" key="2">
    <source>
        <dbReference type="Ensembl" id="ENSOCUP00000034677.1"/>
    </source>
</evidence>
<dbReference type="GO" id="GO:0061709">
    <property type="term" value="P:reticulophagy"/>
    <property type="evidence" value="ECO:0007669"/>
    <property type="project" value="Ensembl"/>
</dbReference>
<name>A0A5F9CLX4_RABIT</name>
<dbReference type="GeneTree" id="ENSGT00390000016901"/>
<dbReference type="GO" id="GO:0005657">
    <property type="term" value="C:replication fork"/>
    <property type="evidence" value="ECO:0007669"/>
    <property type="project" value="Ensembl"/>
</dbReference>
<dbReference type="AlphaFoldDB" id="A0A5F9CLX4"/>
<dbReference type="EMBL" id="AAGW02044154">
    <property type="status" value="NOT_ANNOTATED_CDS"/>
    <property type="molecule type" value="Genomic_DNA"/>
</dbReference>
<organism evidence="2 3">
    <name type="scientific">Oryctolagus cuniculus</name>
    <name type="common">Rabbit</name>
    <dbReference type="NCBI Taxonomy" id="9986"/>
    <lineage>
        <taxon>Eukaryota</taxon>
        <taxon>Metazoa</taxon>
        <taxon>Chordata</taxon>
        <taxon>Craniata</taxon>
        <taxon>Vertebrata</taxon>
        <taxon>Euteleostomi</taxon>
        <taxon>Mammalia</taxon>
        <taxon>Eutheria</taxon>
        <taxon>Euarchontoglires</taxon>
        <taxon>Glires</taxon>
        <taxon>Lagomorpha</taxon>
        <taxon>Leporidae</taxon>
        <taxon>Oryctolagus</taxon>
    </lineage>
</organism>
<dbReference type="PANTHER" id="PTHR15949:SF3">
    <property type="entry name" value="TESTIS-EXPRESSED PROTEIN 264"/>
    <property type="match status" value="1"/>
</dbReference>
<evidence type="ECO:0000313" key="3">
    <source>
        <dbReference type="Proteomes" id="UP000001811"/>
    </source>
</evidence>
<feature type="region of interest" description="Disordered" evidence="1">
    <location>
        <begin position="201"/>
        <end position="221"/>
    </location>
</feature>
<reference evidence="2" key="2">
    <citation type="submission" date="2025-08" db="UniProtKB">
        <authorList>
            <consortium name="Ensembl"/>
        </authorList>
    </citation>
    <scope>IDENTIFICATION</scope>
    <source>
        <strain evidence="2">Thorbecke</strain>
    </source>
</reference>
<dbReference type="Bgee" id="ENSOCUG00000017592">
    <property type="expression patterns" value="Expressed in kidney and 19 other cell types or tissues"/>
</dbReference>
<dbReference type="GO" id="GO:0005829">
    <property type="term" value="C:cytosol"/>
    <property type="evidence" value="ECO:0007669"/>
    <property type="project" value="Ensembl"/>
</dbReference>
<protein>
    <submittedName>
        <fullName evidence="2">Testis expressed 264, ER-phagy receptor</fullName>
    </submittedName>
</protein>
<dbReference type="FunCoup" id="A0A5F9CLX4">
    <property type="interactions" value="599"/>
</dbReference>
<dbReference type="InterPro" id="IPR011256">
    <property type="entry name" value="Reg_factor_effector_dom_sf"/>
</dbReference>
<keyword evidence="3" id="KW-1185">Reference proteome</keyword>
<dbReference type="Proteomes" id="UP000001811">
    <property type="component" value="Chromosome 9"/>
</dbReference>
<dbReference type="EMBL" id="AAGW02044155">
    <property type="status" value="NOT_ANNOTATED_CDS"/>
    <property type="molecule type" value="Genomic_DNA"/>
</dbReference>
<sequence>MSDLLLLGLIGGLTLLLLLTLLAFAGYSGLLAGVAVSAGSPPIHNITVAYKFHVGPYDETGQLFTESCSISPKLRSIAVYYDNPHTVPSEKCRCAVGSILSEGEESPSPELIQLYQRFGFKLFSFPAPSHVVTATFPYTTALSIWLAARRVHPALDTYIKERKLCAHPRLEIYQQDRIHFMCPLARQGDFYVPEVKETERRSRGLVETSDTPMDGTGREGKGVRVGLCLEAPPYLGWHRGEADMPTPGPTHKAARSDVWLHIDVDSHSLPPATQIHRSCTDAFPRHQGYPWKRPTDSRVPRLLRKGVGEYDGYRSGRWRGEQGVGPHPEPVLSAYGRASREHAGGAARAVSCPFPQSQPTPLLAAIMPQVQAHKLLAYSQPTPCHDLL</sequence>
<dbReference type="STRING" id="9986.ENSOCUP00000034677"/>
<dbReference type="Gene3D" id="3.20.80.10">
    <property type="entry name" value="Regulatory factor, effector binding domain"/>
    <property type="match status" value="1"/>
</dbReference>
<dbReference type="PANTHER" id="PTHR15949">
    <property type="entry name" value="TESTIS-EXPRESSED PROTEIN 264"/>
    <property type="match status" value="1"/>
</dbReference>
<dbReference type="GO" id="GO:0000421">
    <property type="term" value="C:autophagosome membrane"/>
    <property type="evidence" value="ECO:0007669"/>
    <property type="project" value="Ensembl"/>
</dbReference>
<dbReference type="GO" id="GO:0005634">
    <property type="term" value="C:nucleus"/>
    <property type="evidence" value="ECO:0007669"/>
    <property type="project" value="Ensembl"/>
</dbReference>
<gene>
    <name evidence="2" type="primary">TEX264</name>
</gene>
<dbReference type="Ensembl" id="ENSOCUT00000055758.1">
    <property type="protein sequence ID" value="ENSOCUP00000034677.1"/>
    <property type="gene ID" value="ENSOCUG00000017592.3"/>
</dbReference>
<dbReference type="GO" id="GO:0106300">
    <property type="term" value="P:protein-DNA covalent cross-linking repair"/>
    <property type="evidence" value="ECO:0007669"/>
    <property type="project" value="Ensembl"/>
</dbReference>
<dbReference type="SUPFAM" id="SSF55136">
    <property type="entry name" value="Probable bacterial effector-binding domain"/>
    <property type="match status" value="1"/>
</dbReference>